<evidence type="ECO:0000313" key="2">
    <source>
        <dbReference type="Proteomes" id="UP000770015"/>
    </source>
</evidence>
<evidence type="ECO:0000313" key="1">
    <source>
        <dbReference type="EMBL" id="KAH6688260.1"/>
    </source>
</evidence>
<reference evidence="1" key="1">
    <citation type="journal article" date="2021" name="Nat. Commun.">
        <title>Genetic determinants of endophytism in the Arabidopsis root mycobiome.</title>
        <authorList>
            <person name="Mesny F."/>
            <person name="Miyauchi S."/>
            <person name="Thiergart T."/>
            <person name="Pickel B."/>
            <person name="Atanasova L."/>
            <person name="Karlsson M."/>
            <person name="Huettel B."/>
            <person name="Barry K.W."/>
            <person name="Haridas S."/>
            <person name="Chen C."/>
            <person name="Bauer D."/>
            <person name="Andreopoulos W."/>
            <person name="Pangilinan J."/>
            <person name="LaButti K."/>
            <person name="Riley R."/>
            <person name="Lipzen A."/>
            <person name="Clum A."/>
            <person name="Drula E."/>
            <person name="Henrissat B."/>
            <person name="Kohler A."/>
            <person name="Grigoriev I.V."/>
            <person name="Martin F.M."/>
            <person name="Hacquard S."/>
        </authorList>
    </citation>
    <scope>NUCLEOTIDE SEQUENCE</scope>
    <source>
        <strain evidence="1">MPI-SDFR-AT-0117</strain>
    </source>
</reference>
<comment type="caution">
    <text evidence="1">The sequence shown here is derived from an EMBL/GenBank/DDBJ whole genome shotgun (WGS) entry which is preliminary data.</text>
</comment>
<proteinExistence type="predicted"/>
<keyword evidence="2" id="KW-1185">Reference proteome</keyword>
<sequence>MGNARLSCLFFLWPHGKQSLPRKLCWGEDPCAAIGTWVLDLWFKSCCAQRASGGGAKGLDGSAAPSLLFLSSTGQCITKSCP</sequence>
<organism evidence="1 2">
    <name type="scientific">Plectosphaerella plurivora</name>
    <dbReference type="NCBI Taxonomy" id="936078"/>
    <lineage>
        <taxon>Eukaryota</taxon>
        <taxon>Fungi</taxon>
        <taxon>Dikarya</taxon>
        <taxon>Ascomycota</taxon>
        <taxon>Pezizomycotina</taxon>
        <taxon>Sordariomycetes</taxon>
        <taxon>Hypocreomycetidae</taxon>
        <taxon>Glomerellales</taxon>
        <taxon>Plectosphaerellaceae</taxon>
        <taxon>Plectosphaerella</taxon>
    </lineage>
</organism>
<dbReference type="AlphaFoldDB" id="A0A9P8VEJ4"/>
<protein>
    <submittedName>
        <fullName evidence="1">Uncharacterized protein</fullName>
    </submittedName>
</protein>
<gene>
    <name evidence="1" type="ORF">F5X68DRAFT_78567</name>
</gene>
<dbReference type="EMBL" id="JAGSXJ010000009">
    <property type="protein sequence ID" value="KAH6688260.1"/>
    <property type="molecule type" value="Genomic_DNA"/>
</dbReference>
<name>A0A9P8VEJ4_9PEZI</name>
<accession>A0A9P8VEJ4</accession>
<dbReference type="Proteomes" id="UP000770015">
    <property type="component" value="Unassembled WGS sequence"/>
</dbReference>